<evidence type="ECO:0000256" key="7">
    <source>
        <dbReference type="ARBA" id="ARBA00024033"/>
    </source>
</evidence>
<evidence type="ECO:0000256" key="5">
    <source>
        <dbReference type="ARBA" id="ARBA00022989"/>
    </source>
</evidence>
<feature type="transmembrane region" description="Helical" evidence="8">
    <location>
        <begin position="97"/>
        <end position="123"/>
    </location>
</feature>
<dbReference type="EMBL" id="LXKA01000121">
    <property type="protein sequence ID" value="OAJ63682.1"/>
    <property type="molecule type" value="Genomic_DNA"/>
</dbReference>
<dbReference type="OrthoDB" id="9060950at2"/>
<feature type="transmembrane region" description="Helical" evidence="8">
    <location>
        <begin position="16"/>
        <end position="37"/>
    </location>
</feature>
<comment type="subcellular location">
    <subcellularLocation>
        <location evidence="1">Cell membrane</location>
        <topology evidence="1">Multi-pass membrane protein</topology>
    </subcellularLocation>
</comment>
<dbReference type="InterPro" id="IPR018584">
    <property type="entry name" value="GT87"/>
</dbReference>
<keyword evidence="3" id="KW-0808">Transferase</keyword>
<keyword evidence="4 8" id="KW-0812">Transmembrane</keyword>
<dbReference type="GO" id="GO:0005886">
    <property type="term" value="C:plasma membrane"/>
    <property type="evidence" value="ECO:0007669"/>
    <property type="project" value="UniProtKB-SubCell"/>
</dbReference>
<evidence type="ECO:0000313" key="12">
    <source>
        <dbReference type="Proteomes" id="UP000078116"/>
    </source>
</evidence>
<sequence length="395" mass="42311">MATTAVARLSAPRVRFYAVVFLTIQCIYLAISAIRYYGFADRAAPMVGADFVIFWSAARVALEHGAPAVFSAHWMGPIESALWRHDSFAPWPYPPTFLLAVIPFGLLSFGGALLAFLGIGIAAYGAMLSRIVREAGSGAFLLMVAFPGAAIAIVTGQNSLLTAAAAGGALVLLPSSPLLAGACIAVLAIKPQFGVLVPVALICARQWRALLSAALCSFAIAGVSAVAFGRETWVAFATFLPEFNRVAVEHGRELWVGMPTMFAAARLAGLPVRAAYVVYAMVALPAAIAMAWLWVRDVRFELRAAALVVATLLVQPYFMYYDLAWLALPIAFVLRDAERVALNRADWLVLAVAWLTPAAAYFAFRFDAPVQVTPVILIGLLVVIVRRAVTPRGVE</sequence>
<reference evidence="11 12" key="1">
    <citation type="submission" date="2016-04" db="EMBL/GenBank/DDBJ databases">
        <title>Reclassification of Paraburkholderia panaciterrae (Farh et al. 2015) Dobritsa &amp; Samadpour 2016 as a later homotypic synonym of Paraburkholderia ginsengiterrae (Farh et al. 2015) Dobritsa &amp; Samadpour 2016.</title>
        <authorList>
            <person name="Dobritsa A.P."/>
            <person name="Kutumbaka K."/>
            <person name="Samadpour M."/>
        </authorList>
    </citation>
    <scope>NUCLEOTIDE SEQUENCE [LARGE SCALE GENOMIC DNA]</scope>
    <source>
        <strain evidence="10 12">DCY85</strain>
        <strain evidence="9 11">DCY85-1</strain>
    </source>
</reference>
<feature type="transmembrane region" description="Helical" evidence="8">
    <location>
        <begin position="307"/>
        <end position="333"/>
    </location>
</feature>
<evidence type="ECO:0000256" key="6">
    <source>
        <dbReference type="ARBA" id="ARBA00023136"/>
    </source>
</evidence>
<dbReference type="GO" id="GO:0016758">
    <property type="term" value="F:hexosyltransferase activity"/>
    <property type="evidence" value="ECO:0007669"/>
    <property type="project" value="InterPro"/>
</dbReference>
<evidence type="ECO:0000313" key="9">
    <source>
        <dbReference type="EMBL" id="OAJ55934.1"/>
    </source>
</evidence>
<name>A0A1A9NCC6_9BURK</name>
<feature type="transmembrane region" description="Helical" evidence="8">
    <location>
        <begin position="276"/>
        <end position="295"/>
    </location>
</feature>
<dbReference type="EMBL" id="LXJZ01000189">
    <property type="protein sequence ID" value="OAJ55934.1"/>
    <property type="molecule type" value="Genomic_DNA"/>
</dbReference>
<feature type="transmembrane region" description="Helical" evidence="8">
    <location>
        <begin position="160"/>
        <end position="189"/>
    </location>
</feature>
<comment type="similarity">
    <text evidence="7">Belongs to the glycosyltransferase 87 family.</text>
</comment>
<comment type="caution">
    <text evidence="10">The sequence shown here is derived from an EMBL/GenBank/DDBJ whole genome shotgun (WGS) entry which is preliminary data.</text>
</comment>
<dbReference type="AlphaFoldDB" id="A0A1A9NCC6"/>
<accession>A0A1A9NCC6</accession>
<dbReference type="Pfam" id="PF09594">
    <property type="entry name" value="GT87"/>
    <property type="match status" value="1"/>
</dbReference>
<evidence type="ECO:0000313" key="10">
    <source>
        <dbReference type="EMBL" id="OAJ63682.1"/>
    </source>
</evidence>
<feature type="transmembrane region" description="Helical" evidence="8">
    <location>
        <begin position="370"/>
        <end position="389"/>
    </location>
</feature>
<feature type="transmembrane region" description="Helical" evidence="8">
    <location>
        <begin position="345"/>
        <end position="364"/>
    </location>
</feature>
<evidence type="ECO:0008006" key="13">
    <source>
        <dbReference type="Google" id="ProtNLM"/>
    </source>
</evidence>
<organism evidence="10 12">
    <name type="scientific">Paraburkholderia ginsengiterrae</name>
    <dbReference type="NCBI Taxonomy" id="1462993"/>
    <lineage>
        <taxon>Bacteria</taxon>
        <taxon>Pseudomonadati</taxon>
        <taxon>Pseudomonadota</taxon>
        <taxon>Betaproteobacteria</taxon>
        <taxon>Burkholderiales</taxon>
        <taxon>Burkholderiaceae</taxon>
        <taxon>Paraburkholderia</taxon>
    </lineage>
</organism>
<gene>
    <name evidence="9" type="ORF">A6V36_34170</name>
    <name evidence="10" type="ORF">A6V37_20355</name>
</gene>
<evidence type="ECO:0000256" key="4">
    <source>
        <dbReference type="ARBA" id="ARBA00022692"/>
    </source>
</evidence>
<feature type="transmembrane region" description="Helical" evidence="8">
    <location>
        <begin position="209"/>
        <end position="230"/>
    </location>
</feature>
<dbReference type="STRING" id="1462993.A6V36_34170"/>
<keyword evidence="6 8" id="KW-0472">Membrane</keyword>
<protein>
    <recommendedName>
        <fullName evidence="13">DUF2029 domain-containing protein</fullName>
    </recommendedName>
</protein>
<dbReference type="RefSeq" id="WP_064270029.1">
    <property type="nucleotide sequence ID" value="NZ_LXJZ01000189.1"/>
</dbReference>
<evidence type="ECO:0000256" key="2">
    <source>
        <dbReference type="ARBA" id="ARBA00022475"/>
    </source>
</evidence>
<feature type="transmembrane region" description="Helical" evidence="8">
    <location>
        <begin position="250"/>
        <end position="269"/>
    </location>
</feature>
<keyword evidence="11" id="KW-1185">Reference proteome</keyword>
<evidence type="ECO:0000256" key="8">
    <source>
        <dbReference type="SAM" id="Phobius"/>
    </source>
</evidence>
<keyword evidence="5 8" id="KW-1133">Transmembrane helix</keyword>
<keyword evidence="2" id="KW-1003">Cell membrane</keyword>
<dbReference type="Proteomes" id="UP000077961">
    <property type="component" value="Unassembled WGS sequence"/>
</dbReference>
<evidence type="ECO:0000313" key="11">
    <source>
        <dbReference type="Proteomes" id="UP000077961"/>
    </source>
</evidence>
<evidence type="ECO:0000256" key="1">
    <source>
        <dbReference type="ARBA" id="ARBA00004651"/>
    </source>
</evidence>
<evidence type="ECO:0000256" key="3">
    <source>
        <dbReference type="ARBA" id="ARBA00022679"/>
    </source>
</evidence>
<dbReference type="Proteomes" id="UP000078116">
    <property type="component" value="Unassembled WGS sequence"/>
</dbReference>
<proteinExistence type="inferred from homology"/>
<feature type="transmembrane region" description="Helical" evidence="8">
    <location>
        <begin position="135"/>
        <end position="154"/>
    </location>
</feature>